<evidence type="ECO:0000313" key="1">
    <source>
        <dbReference type="EMBL" id="MCP2346153.1"/>
    </source>
</evidence>
<organism evidence="1 2">
    <name type="scientific">Nonomuraea roseoviolacea subsp. carminata</name>
    <dbReference type="NCBI Taxonomy" id="160689"/>
    <lineage>
        <taxon>Bacteria</taxon>
        <taxon>Bacillati</taxon>
        <taxon>Actinomycetota</taxon>
        <taxon>Actinomycetes</taxon>
        <taxon>Streptosporangiales</taxon>
        <taxon>Streptosporangiaceae</taxon>
        <taxon>Nonomuraea</taxon>
    </lineage>
</organism>
<dbReference type="Proteomes" id="UP001320766">
    <property type="component" value="Unassembled WGS sequence"/>
</dbReference>
<evidence type="ECO:0000313" key="2">
    <source>
        <dbReference type="Proteomes" id="UP001320766"/>
    </source>
</evidence>
<gene>
    <name evidence="1" type="ORF">HD595_002275</name>
</gene>
<accession>A0ABT1JWL9</accession>
<dbReference type="EMBL" id="JAMZEC010000001">
    <property type="protein sequence ID" value="MCP2346153.1"/>
    <property type="molecule type" value="Genomic_DNA"/>
</dbReference>
<keyword evidence="2" id="KW-1185">Reference proteome</keyword>
<reference evidence="1 2" key="1">
    <citation type="submission" date="2022-06" db="EMBL/GenBank/DDBJ databases">
        <title>Sequencing the genomes of 1000 actinobacteria strains.</title>
        <authorList>
            <person name="Klenk H.-P."/>
        </authorList>
    </citation>
    <scope>NUCLEOTIDE SEQUENCE [LARGE SCALE GENOMIC DNA]</scope>
    <source>
        <strain evidence="1 2">DSM 44170</strain>
    </source>
</reference>
<name>A0ABT1JWL9_9ACTN</name>
<sequence length="36" mass="3894">MTDELLVVRAQLGDRAVLAELVTRWHGPHCCAACAS</sequence>
<protein>
    <submittedName>
        <fullName evidence="1">Uncharacterized protein</fullName>
    </submittedName>
</protein>
<comment type="caution">
    <text evidence="1">The sequence shown here is derived from an EMBL/GenBank/DDBJ whole genome shotgun (WGS) entry which is preliminary data.</text>
</comment>
<proteinExistence type="predicted"/>